<proteinExistence type="predicted"/>
<dbReference type="SMART" id="SM00406">
    <property type="entry name" value="IGv"/>
    <property type="match status" value="1"/>
</dbReference>
<evidence type="ECO:0000256" key="6">
    <source>
        <dbReference type="ARBA" id="ARBA00023136"/>
    </source>
</evidence>
<dbReference type="PANTHER" id="PTHR19256">
    <property type="entry name" value="T-CELL RECEPTOR GAMMA CHAIN"/>
    <property type="match status" value="1"/>
</dbReference>
<comment type="subcellular location">
    <subcellularLocation>
        <location evidence="1">Cell membrane</location>
    </subcellularLocation>
</comment>
<keyword evidence="2" id="KW-1003">Cell membrane</keyword>
<dbReference type="PROSITE" id="PS50835">
    <property type="entry name" value="IG_LIKE"/>
    <property type="match status" value="1"/>
</dbReference>
<comment type="subunit">
    <text evidence="10">Gamma-delta TR is a heterodimer composed of a gamma and delta chain; disulfide-linked. The gamma-delta TR is associated with the transmembrane signaling CD3 coreceptor proteins following the stoichiometry: a single gamma-delta TR heterodimer associates with one CD3D-CD3E heterodimer, one CD3G-CD3E heterodimer and one CD247 homodimer forming a stable octameric structure. Upon activation, gamma-delta TR complex associates with FCER1G to initiate intracellular signaling.</text>
</comment>
<dbReference type="Bgee" id="ENSOANG00000029497">
    <property type="expression patterns" value="Expressed in liver and 5 other cell types or tissues"/>
</dbReference>
<dbReference type="FunCoup" id="K7EHZ3">
    <property type="interactions" value="252"/>
</dbReference>
<accession>K7EHZ3</accession>
<dbReference type="SUPFAM" id="SSF48726">
    <property type="entry name" value="Immunoglobulin"/>
    <property type="match status" value="1"/>
</dbReference>
<feature type="domain" description="Ig-like" evidence="12">
    <location>
        <begin position="14"/>
        <end position="110"/>
    </location>
</feature>
<dbReference type="Ensembl" id="ENSOANT00000042395.2">
    <property type="protein sequence ID" value="ENSOANP00000033150.2"/>
    <property type="gene ID" value="ENSOANG00000029497.2"/>
</dbReference>
<dbReference type="InterPro" id="IPR013106">
    <property type="entry name" value="Ig_V-set"/>
</dbReference>
<dbReference type="InterPro" id="IPR007110">
    <property type="entry name" value="Ig-like_dom"/>
</dbReference>
<dbReference type="PANTHER" id="PTHR19256:SF63">
    <property type="entry name" value="T CELL RECEPTOR GAMMA VARIABLE 3-RELATED"/>
    <property type="match status" value="1"/>
</dbReference>
<dbReference type="Gene3D" id="2.60.40.10">
    <property type="entry name" value="Immunoglobulins"/>
    <property type="match status" value="1"/>
</dbReference>
<name>K7EHZ3_ORNAN</name>
<dbReference type="SMART" id="SM00409">
    <property type="entry name" value="IG"/>
    <property type="match status" value="1"/>
</dbReference>
<evidence type="ECO:0000256" key="1">
    <source>
        <dbReference type="ARBA" id="ARBA00004236"/>
    </source>
</evidence>
<keyword evidence="6" id="KW-0472">Membrane</keyword>
<dbReference type="Proteomes" id="UP000002279">
    <property type="component" value="Unplaced"/>
</dbReference>
<evidence type="ECO:0000256" key="11">
    <source>
        <dbReference type="ARBA" id="ARBA00043266"/>
    </source>
</evidence>
<evidence type="ECO:0000256" key="2">
    <source>
        <dbReference type="ARBA" id="ARBA00022475"/>
    </source>
</evidence>
<evidence type="ECO:0000256" key="3">
    <source>
        <dbReference type="ARBA" id="ARBA00022729"/>
    </source>
</evidence>
<dbReference type="HOGENOM" id="CLU_1363196_0_0_1"/>
<evidence type="ECO:0000313" key="14">
    <source>
        <dbReference type="Proteomes" id="UP000002279"/>
    </source>
</evidence>
<sequence>DRWEPPSSPHRFLPRVPRAVGRDMLGSVTAGTLAPFLCKFSGPRNTYIHWYHQQPGKAPHRLLYCNVGTSKAWLESGFHSDKFLTYKFVDHTCTLKIQNLKKSDAGTYYCASWDSTMTQVPLPFIQKIIISGHQEQALPPQQIWHPILLPASVFLAN</sequence>
<dbReference type="InterPro" id="IPR003599">
    <property type="entry name" value="Ig_sub"/>
</dbReference>
<dbReference type="GO" id="GO:0002250">
    <property type="term" value="P:adaptive immune response"/>
    <property type="evidence" value="ECO:0007669"/>
    <property type="project" value="UniProtKB-KW"/>
</dbReference>
<evidence type="ECO:0000259" key="12">
    <source>
        <dbReference type="PROSITE" id="PS50835"/>
    </source>
</evidence>
<keyword evidence="9" id="KW-0393">Immunoglobulin domain</keyword>
<evidence type="ECO:0000256" key="8">
    <source>
        <dbReference type="ARBA" id="ARBA00023170"/>
    </source>
</evidence>
<dbReference type="InterPro" id="IPR036179">
    <property type="entry name" value="Ig-like_dom_sf"/>
</dbReference>
<dbReference type="InParanoid" id="K7EHZ3"/>
<dbReference type="GO" id="GO:0009897">
    <property type="term" value="C:external side of plasma membrane"/>
    <property type="evidence" value="ECO:0000318"/>
    <property type="project" value="GO_Central"/>
</dbReference>
<dbReference type="GeneTree" id="ENSGT00940000153143"/>
<keyword evidence="14" id="KW-1185">Reference proteome</keyword>
<protein>
    <recommendedName>
        <fullName evidence="12">Ig-like domain-containing protein</fullName>
    </recommendedName>
</protein>
<dbReference type="Pfam" id="PF07686">
    <property type="entry name" value="V-set"/>
    <property type="match status" value="1"/>
</dbReference>
<keyword evidence="7" id="KW-1015">Disulfide bond</keyword>
<keyword evidence="8" id="KW-0675">Receptor</keyword>
<reference evidence="13" key="1">
    <citation type="submission" date="2025-08" db="UniProtKB">
        <authorList>
            <consortium name="Ensembl"/>
        </authorList>
    </citation>
    <scope>IDENTIFICATION</scope>
    <source>
        <strain evidence="13">Glennie</strain>
    </source>
</reference>
<keyword evidence="5" id="KW-1064">Adaptive immunity</keyword>
<dbReference type="InterPro" id="IPR013783">
    <property type="entry name" value="Ig-like_fold"/>
</dbReference>
<evidence type="ECO:0000256" key="9">
    <source>
        <dbReference type="ARBA" id="ARBA00023319"/>
    </source>
</evidence>
<evidence type="ECO:0000256" key="10">
    <source>
        <dbReference type="ARBA" id="ARBA00038578"/>
    </source>
</evidence>
<dbReference type="FunFam" id="2.60.40.10:FF:001866">
    <property type="entry name" value="T cell receptor gamma variable 3"/>
    <property type="match status" value="1"/>
</dbReference>
<keyword evidence="4" id="KW-0391">Immunity</keyword>
<dbReference type="GO" id="GO:0042101">
    <property type="term" value="C:T cell receptor complex"/>
    <property type="evidence" value="ECO:0007669"/>
    <property type="project" value="UniProtKB-KW"/>
</dbReference>
<evidence type="ECO:0000256" key="4">
    <source>
        <dbReference type="ARBA" id="ARBA00022859"/>
    </source>
</evidence>
<evidence type="ECO:0000256" key="5">
    <source>
        <dbReference type="ARBA" id="ARBA00023130"/>
    </source>
</evidence>
<reference evidence="13" key="2">
    <citation type="submission" date="2025-09" db="UniProtKB">
        <authorList>
            <consortium name="Ensembl"/>
        </authorList>
    </citation>
    <scope>IDENTIFICATION</scope>
    <source>
        <strain evidence="13">Glennie</strain>
    </source>
</reference>
<organism evidence="13 14">
    <name type="scientific">Ornithorhynchus anatinus</name>
    <name type="common">Duckbill platypus</name>
    <dbReference type="NCBI Taxonomy" id="9258"/>
    <lineage>
        <taxon>Eukaryota</taxon>
        <taxon>Metazoa</taxon>
        <taxon>Chordata</taxon>
        <taxon>Craniata</taxon>
        <taxon>Vertebrata</taxon>
        <taxon>Euteleostomi</taxon>
        <taxon>Mammalia</taxon>
        <taxon>Monotremata</taxon>
        <taxon>Ornithorhynchidae</taxon>
        <taxon>Ornithorhynchus</taxon>
    </lineage>
</organism>
<keyword evidence="3" id="KW-0732">Signal</keyword>
<evidence type="ECO:0000313" key="13">
    <source>
        <dbReference type="Ensembl" id="ENSOANP00000033150.2"/>
    </source>
</evidence>
<keyword evidence="11" id="KW-1279">T cell receptor</keyword>
<dbReference type="AlphaFoldDB" id="K7EHZ3"/>
<dbReference type="eggNOG" id="ENOG502STC0">
    <property type="taxonomic scope" value="Eukaryota"/>
</dbReference>
<dbReference type="InterPro" id="IPR051117">
    <property type="entry name" value="TRG_var/const_region"/>
</dbReference>
<evidence type="ECO:0000256" key="7">
    <source>
        <dbReference type="ARBA" id="ARBA00023157"/>
    </source>
</evidence>